<dbReference type="AlphaFoldDB" id="A0A6N2LZP6"/>
<sequence>MKRRRKKGSVCCHCRRLAGMDDIFYMSEGFVSEVIPWNAKILPWCFHCLTSKLLEKF</sequence>
<organism evidence="1">
    <name type="scientific">Salix viminalis</name>
    <name type="common">Common osier</name>
    <name type="synonym">Basket willow</name>
    <dbReference type="NCBI Taxonomy" id="40686"/>
    <lineage>
        <taxon>Eukaryota</taxon>
        <taxon>Viridiplantae</taxon>
        <taxon>Streptophyta</taxon>
        <taxon>Embryophyta</taxon>
        <taxon>Tracheophyta</taxon>
        <taxon>Spermatophyta</taxon>
        <taxon>Magnoliopsida</taxon>
        <taxon>eudicotyledons</taxon>
        <taxon>Gunneridae</taxon>
        <taxon>Pentapetalae</taxon>
        <taxon>rosids</taxon>
        <taxon>fabids</taxon>
        <taxon>Malpighiales</taxon>
        <taxon>Salicaceae</taxon>
        <taxon>Saliceae</taxon>
        <taxon>Salix</taxon>
    </lineage>
</organism>
<proteinExistence type="predicted"/>
<accession>A0A6N2LZP6</accession>
<gene>
    <name evidence="1" type="ORF">SVIM_LOCUS297210</name>
</gene>
<dbReference type="EMBL" id="CAADRP010001652">
    <property type="protein sequence ID" value="VFU46702.1"/>
    <property type="molecule type" value="Genomic_DNA"/>
</dbReference>
<reference evidence="1" key="1">
    <citation type="submission" date="2019-03" db="EMBL/GenBank/DDBJ databases">
        <authorList>
            <person name="Mank J."/>
            <person name="Almeida P."/>
        </authorList>
    </citation>
    <scope>NUCLEOTIDE SEQUENCE</scope>
    <source>
        <strain evidence="1">78183</strain>
    </source>
</reference>
<evidence type="ECO:0000313" key="1">
    <source>
        <dbReference type="EMBL" id="VFU46702.1"/>
    </source>
</evidence>
<name>A0A6N2LZP6_SALVM</name>
<protein>
    <submittedName>
        <fullName evidence="1">Uncharacterized protein</fullName>
    </submittedName>
</protein>